<dbReference type="EMBL" id="JAUSRO010000018">
    <property type="protein sequence ID" value="MDP9902374.1"/>
    <property type="molecule type" value="Genomic_DNA"/>
</dbReference>
<keyword evidence="2" id="KW-1185">Reference proteome</keyword>
<comment type="caution">
    <text evidence="1">The sequence shown here is derived from an EMBL/GenBank/DDBJ whole genome shotgun (WGS) entry which is preliminary data.</text>
</comment>
<proteinExistence type="predicted"/>
<sequence>MAPADWMITVGCESVGAAVHYSADVRRSGAQVCRLSIIGAASEEEARSRLALKARLWIDEFLSRHRSEDMSGGGPLP</sequence>
<dbReference type="Proteomes" id="UP001226867">
    <property type="component" value="Unassembled WGS sequence"/>
</dbReference>
<gene>
    <name evidence="1" type="ORF">J2W36_004651</name>
</gene>
<evidence type="ECO:0000313" key="1">
    <source>
        <dbReference type="EMBL" id="MDP9902374.1"/>
    </source>
</evidence>
<organism evidence="1 2">
    <name type="scientific">Variovorax ginsengisoli</name>
    <dbReference type="NCBI Taxonomy" id="363844"/>
    <lineage>
        <taxon>Bacteria</taxon>
        <taxon>Pseudomonadati</taxon>
        <taxon>Pseudomonadota</taxon>
        <taxon>Betaproteobacteria</taxon>
        <taxon>Burkholderiales</taxon>
        <taxon>Comamonadaceae</taxon>
        <taxon>Variovorax</taxon>
    </lineage>
</organism>
<evidence type="ECO:0000313" key="2">
    <source>
        <dbReference type="Proteomes" id="UP001226867"/>
    </source>
</evidence>
<protein>
    <recommendedName>
        <fullName evidence="3">CinA C-terminal domain-containing protein</fullName>
    </recommendedName>
</protein>
<accession>A0ABT9SEQ6</accession>
<evidence type="ECO:0008006" key="3">
    <source>
        <dbReference type="Google" id="ProtNLM"/>
    </source>
</evidence>
<name>A0ABT9SEQ6_9BURK</name>
<reference evidence="1 2" key="1">
    <citation type="submission" date="2023-07" db="EMBL/GenBank/DDBJ databases">
        <title>Sorghum-associated microbial communities from plants grown in Nebraska, USA.</title>
        <authorList>
            <person name="Schachtman D."/>
        </authorList>
    </citation>
    <scope>NUCLEOTIDE SEQUENCE [LARGE SCALE GENOMIC DNA]</scope>
    <source>
        <strain evidence="1 2">DS1607</strain>
    </source>
</reference>